<dbReference type="STRING" id="551995.SAMN05192574_1033"/>
<dbReference type="CDD" id="cd02511">
    <property type="entry name" value="Beta4Glucosyltransferase"/>
    <property type="match status" value="1"/>
</dbReference>
<organism evidence="4 5">
    <name type="scientific">Mucilaginibacter gossypiicola</name>
    <dbReference type="NCBI Taxonomy" id="551995"/>
    <lineage>
        <taxon>Bacteria</taxon>
        <taxon>Pseudomonadati</taxon>
        <taxon>Bacteroidota</taxon>
        <taxon>Sphingobacteriia</taxon>
        <taxon>Sphingobacteriales</taxon>
        <taxon>Sphingobacteriaceae</taxon>
        <taxon>Mucilaginibacter</taxon>
    </lineage>
</organism>
<comment type="similarity">
    <text evidence="1">Belongs to the glycosyltransferase 2 family. WaaE/KdtX subfamily.</text>
</comment>
<dbReference type="Gene3D" id="3.90.550.10">
    <property type="entry name" value="Spore Coat Polysaccharide Biosynthesis Protein SpsA, Chain A"/>
    <property type="match status" value="1"/>
</dbReference>
<accession>A0A1H8G4F7</accession>
<evidence type="ECO:0000313" key="4">
    <source>
        <dbReference type="EMBL" id="SEN38886.1"/>
    </source>
</evidence>
<protein>
    <submittedName>
        <fullName evidence="4">Glycosyl transferase family 2</fullName>
    </submittedName>
</protein>
<proteinExistence type="inferred from homology"/>
<evidence type="ECO:0000256" key="2">
    <source>
        <dbReference type="SAM" id="Phobius"/>
    </source>
</evidence>
<keyword evidence="2" id="KW-0472">Membrane</keyword>
<keyword evidence="4" id="KW-0808">Transferase</keyword>
<dbReference type="PANTHER" id="PTHR43630:SF2">
    <property type="entry name" value="GLYCOSYLTRANSFERASE"/>
    <property type="match status" value="1"/>
</dbReference>
<keyword evidence="2" id="KW-1133">Transmembrane helix</keyword>
<dbReference type="InterPro" id="IPR001173">
    <property type="entry name" value="Glyco_trans_2-like"/>
</dbReference>
<name>A0A1H8G4F7_9SPHI</name>
<keyword evidence="5" id="KW-1185">Reference proteome</keyword>
<gene>
    <name evidence="4" type="ORF">SAMN05192574_1033</name>
</gene>
<reference evidence="5" key="1">
    <citation type="submission" date="2016-10" db="EMBL/GenBank/DDBJ databases">
        <authorList>
            <person name="Varghese N."/>
            <person name="Submissions S."/>
        </authorList>
    </citation>
    <scope>NUCLEOTIDE SEQUENCE [LARGE SCALE GENOMIC DNA]</scope>
    <source>
        <strain evidence="5">Gh-48</strain>
    </source>
</reference>
<dbReference type="OrthoDB" id="9815923at2"/>
<evidence type="ECO:0000259" key="3">
    <source>
        <dbReference type="Pfam" id="PF00535"/>
    </source>
</evidence>
<keyword evidence="2" id="KW-0812">Transmembrane</keyword>
<dbReference type="RefSeq" id="WP_091210371.1">
    <property type="nucleotide sequence ID" value="NZ_FOCL01000003.1"/>
</dbReference>
<dbReference type="Proteomes" id="UP000198942">
    <property type="component" value="Unassembled WGS sequence"/>
</dbReference>
<dbReference type="EMBL" id="FOCL01000003">
    <property type="protein sequence ID" value="SEN38886.1"/>
    <property type="molecule type" value="Genomic_DNA"/>
</dbReference>
<feature type="domain" description="Glycosyltransferase 2-like" evidence="3">
    <location>
        <begin position="12"/>
        <end position="112"/>
    </location>
</feature>
<dbReference type="GO" id="GO:0016740">
    <property type="term" value="F:transferase activity"/>
    <property type="evidence" value="ECO:0007669"/>
    <property type="project" value="UniProtKB-KW"/>
</dbReference>
<sequence length="280" mass="32310">MELTSSTLITALILTKNEEPNLKRVLDRLTWLERVVILDSYSTDATLDIANSYPNVEIFERKFDCHRDQWNYGLTLLKSKWVLTLDADYVLTPEFIQETKNIIANPQNTAYQTTFRFLVFGKRLFGDNTTPRPVLFDVDKCIYYEDGHTQRLRVNGTTGKYKAHILHDDRKSLSRWLGNQDGYAIHESRKLVSEPYSELPLSGKIRKTKILAPFAVFFYCLFGKGLIFNGWVGWHYTLQRTMVEILLAIRLIEDDKLAGKPEPTPVLTVVKSDLKSNLAK</sequence>
<dbReference type="InterPro" id="IPR029044">
    <property type="entry name" value="Nucleotide-diphossugar_trans"/>
</dbReference>
<feature type="transmembrane region" description="Helical" evidence="2">
    <location>
        <begin position="210"/>
        <end position="232"/>
    </location>
</feature>
<evidence type="ECO:0000256" key="1">
    <source>
        <dbReference type="ARBA" id="ARBA00038494"/>
    </source>
</evidence>
<dbReference type="AlphaFoldDB" id="A0A1H8G4F7"/>
<evidence type="ECO:0000313" key="5">
    <source>
        <dbReference type="Proteomes" id="UP000198942"/>
    </source>
</evidence>
<dbReference type="SUPFAM" id="SSF53448">
    <property type="entry name" value="Nucleotide-diphospho-sugar transferases"/>
    <property type="match status" value="1"/>
</dbReference>
<dbReference type="PANTHER" id="PTHR43630">
    <property type="entry name" value="POLY-BETA-1,6-N-ACETYL-D-GLUCOSAMINE SYNTHASE"/>
    <property type="match status" value="1"/>
</dbReference>
<dbReference type="Pfam" id="PF00535">
    <property type="entry name" value="Glycos_transf_2"/>
    <property type="match status" value="1"/>
</dbReference>